<dbReference type="EMBL" id="CAJVQB010067066">
    <property type="protein sequence ID" value="CAG8841845.1"/>
    <property type="molecule type" value="Genomic_DNA"/>
</dbReference>
<gene>
    <name evidence="1" type="ORF">GMARGA_LOCUS35662</name>
</gene>
<proteinExistence type="predicted"/>
<dbReference type="SUPFAM" id="SSF56112">
    <property type="entry name" value="Protein kinase-like (PK-like)"/>
    <property type="match status" value="1"/>
</dbReference>
<feature type="non-terminal residue" evidence="1">
    <location>
        <position position="98"/>
    </location>
</feature>
<dbReference type="Gene3D" id="3.30.200.20">
    <property type="entry name" value="Phosphorylase Kinase, domain 1"/>
    <property type="match status" value="1"/>
</dbReference>
<sequence>MANSSKEISGRKWLENAISDKHIRLFDYNEFNGKEKINDSVTSFVYKSEWTTCGMIVALKSIKFDIEEKDKNSFAKELQLLQKIWFHPKINPFFGVTK</sequence>
<protein>
    <submittedName>
        <fullName evidence="1">45881_t:CDS:1</fullName>
    </submittedName>
</protein>
<evidence type="ECO:0000313" key="2">
    <source>
        <dbReference type="Proteomes" id="UP000789901"/>
    </source>
</evidence>
<name>A0ABN7WVI8_GIGMA</name>
<dbReference type="InterPro" id="IPR011009">
    <property type="entry name" value="Kinase-like_dom_sf"/>
</dbReference>
<comment type="caution">
    <text evidence="1">The sequence shown here is derived from an EMBL/GenBank/DDBJ whole genome shotgun (WGS) entry which is preliminary data.</text>
</comment>
<dbReference type="Proteomes" id="UP000789901">
    <property type="component" value="Unassembled WGS sequence"/>
</dbReference>
<organism evidence="1 2">
    <name type="scientific">Gigaspora margarita</name>
    <dbReference type="NCBI Taxonomy" id="4874"/>
    <lineage>
        <taxon>Eukaryota</taxon>
        <taxon>Fungi</taxon>
        <taxon>Fungi incertae sedis</taxon>
        <taxon>Mucoromycota</taxon>
        <taxon>Glomeromycotina</taxon>
        <taxon>Glomeromycetes</taxon>
        <taxon>Diversisporales</taxon>
        <taxon>Gigasporaceae</taxon>
        <taxon>Gigaspora</taxon>
    </lineage>
</organism>
<keyword evidence="2" id="KW-1185">Reference proteome</keyword>
<evidence type="ECO:0000313" key="1">
    <source>
        <dbReference type="EMBL" id="CAG8841845.1"/>
    </source>
</evidence>
<accession>A0ABN7WVI8</accession>
<reference evidence="1 2" key="1">
    <citation type="submission" date="2021-06" db="EMBL/GenBank/DDBJ databases">
        <authorList>
            <person name="Kallberg Y."/>
            <person name="Tangrot J."/>
            <person name="Rosling A."/>
        </authorList>
    </citation>
    <scope>NUCLEOTIDE SEQUENCE [LARGE SCALE GENOMIC DNA]</scope>
    <source>
        <strain evidence="1 2">120-4 pot B 10/14</strain>
    </source>
</reference>